<name>A0A9P4M3J3_9PEZI</name>
<protein>
    <submittedName>
        <fullName evidence="4">Glutathione S-transferase</fullName>
    </submittedName>
</protein>
<dbReference type="AlphaFoldDB" id="A0A9P4M3J3"/>
<dbReference type="InterPro" id="IPR010987">
    <property type="entry name" value="Glutathione-S-Trfase_C-like"/>
</dbReference>
<dbReference type="PANTHER" id="PTHR44051:SF3">
    <property type="entry name" value="TRANSCRIPTIONAL REGULATOR URE2"/>
    <property type="match status" value="1"/>
</dbReference>
<dbReference type="EMBL" id="ML978138">
    <property type="protein sequence ID" value="KAF2093327.1"/>
    <property type="molecule type" value="Genomic_DNA"/>
</dbReference>
<dbReference type="Pfam" id="PF02798">
    <property type="entry name" value="GST_N"/>
    <property type="match status" value="1"/>
</dbReference>
<evidence type="ECO:0000313" key="5">
    <source>
        <dbReference type="Proteomes" id="UP000799772"/>
    </source>
</evidence>
<evidence type="ECO:0000259" key="3">
    <source>
        <dbReference type="PROSITE" id="PS50405"/>
    </source>
</evidence>
<proteinExistence type="inferred from homology"/>
<dbReference type="PANTHER" id="PTHR44051">
    <property type="entry name" value="GLUTATHIONE S-TRANSFERASE-RELATED"/>
    <property type="match status" value="1"/>
</dbReference>
<dbReference type="Pfam" id="PF14497">
    <property type="entry name" value="GST_C_3"/>
    <property type="match status" value="1"/>
</dbReference>
<evidence type="ECO:0000256" key="1">
    <source>
        <dbReference type="ARBA" id="ARBA00007409"/>
    </source>
</evidence>
<comment type="caution">
    <text evidence="4">The sequence shown here is derived from an EMBL/GenBank/DDBJ whole genome shotgun (WGS) entry which is preliminary data.</text>
</comment>
<feature type="domain" description="GST C-terminal" evidence="3">
    <location>
        <begin position="70"/>
        <end position="204"/>
    </location>
</feature>
<dbReference type="InterPro" id="IPR004046">
    <property type="entry name" value="GST_C"/>
</dbReference>
<dbReference type="CDD" id="cd03048">
    <property type="entry name" value="GST_N_Ure2p_like"/>
    <property type="match status" value="1"/>
</dbReference>
<dbReference type="SUPFAM" id="SSF47616">
    <property type="entry name" value="GST C-terminal domain-like"/>
    <property type="match status" value="1"/>
</dbReference>
<dbReference type="Gene3D" id="3.40.30.10">
    <property type="entry name" value="Glutaredoxin"/>
    <property type="match status" value="1"/>
</dbReference>
<evidence type="ECO:0000313" key="4">
    <source>
        <dbReference type="EMBL" id="KAF2093327.1"/>
    </source>
</evidence>
<dbReference type="InterPro" id="IPR036249">
    <property type="entry name" value="Thioredoxin-like_sf"/>
</dbReference>
<sequence>MAQPIKLYVHVFGPNPWKVAIILEELGVRYDTISMDYADLKKEPFESLNPNCRVPAIEDPNTGIVLFESGAIVEYLVEIWLHFQMSGQGPYFGQSIHFQRFHPNNHEPIQLPTAIERYKNEGKRVVGVIDKHLKKHGTGYVVGDKLTYADLAFVPWNVLLSDVMGEDFDPKVEAPDFAAWHDNMAERPSVKRAYKKKQTLVDDFMKSEKSI</sequence>
<dbReference type="Proteomes" id="UP000799772">
    <property type="component" value="Unassembled WGS sequence"/>
</dbReference>
<dbReference type="SUPFAM" id="SSF52833">
    <property type="entry name" value="Thioredoxin-like"/>
    <property type="match status" value="1"/>
</dbReference>
<keyword evidence="5" id="KW-1185">Reference proteome</keyword>
<feature type="domain" description="GST N-terminal" evidence="2">
    <location>
        <begin position="3"/>
        <end position="84"/>
    </location>
</feature>
<accession>A0A9P4M3J3</accession>
<dbReference type="InterPro" id="IPR036282">
    <property type="entry name" value="Glutathione-S-Trfase_C_sf"/>
</dbReference>
<dbReference type="InterPro" id="IPR004045">
    <property type="entry name" value="Glutathione_S-Trfase_N"/>
</dbReference>
<dbReference type="PROSITE" id="PS50404">
    <property type="entry name" value="GST_NTER"/>
    <property type="match status" value="1"/>
</dbReference>
<dbReference type="OrthoDB" id="422574at2759"/>
<organism evidence="4 5">
    <name type="scientific">Rhizodiscina lignyota</name>
    <dbReference type="NCBI Taxonomy" id="1504668"/>
    <lineage>
        <taxon>Eukaryota</taxon>
        <taxon>Fungi</taxon>
        <taxon>Dikarya</taxon>
        <taxon>Ascomycota</taxon>
        <taxon>Pezizomycotina</taxon>
        <taxon>Dothideomycetes</taxon>
        <taxon>Pleosporomycetidae</taxon>
        <taxon>Aulographales</taxon>
        <taxon>Rhizodiscinaceae</taxon>
        <taxon>Rhizodiscina</taxon>
    </lineage>
</organism>
<dbReference type="Gene3D" id="1.20.1050.10">
    <property type="match status" value="1"/>
</dbReference>
<reference evidence="4" key="1">
    <citation type="journal article" date="2020" name="Stud. Mycol.">
        <title>101 Dothideomycetes genomes: a test case for predicting lifestyles and emergence of pathogens.</title>
        <authorList>
            <person name="Haridas S."/>
            <person name="Albert R."/>
            <person name="Binder M."/>
            <person name="Bloem J."/>
            <person name="Labutti K."/>
            <person name="Salamov A."/>
            <person name="Andreopoulos B."/>
            <person name="Baker S."/>
            <person name="Barry K."/>
            <person name="Bills G."/>
            <person name="Bluhm B."/>
            <person name="Cannon C."/>
            <person name="Castanera R."/>
            <person name="Culley D."/>
            <person name="Daum C."/>
            <person name="Ezra D."/>
            <person name="Gonzalez J."/>
            <person name="Henrissat B."/>
            <person name="Kuo A."/>
            <person name="Liang C."/>
            <person name="Lipzen A."/>
            <person name="Lutzoni F."/>
            <person name="Magnuson J."/>
            <person name="Mondo S."/>
            <person name="Nolan M."/>
            <person name="Ohm R."/>
            <person name="Pangilinan J."/>
            <person name="Park H.-J."/>
            <person name="Ramirez L."/>
            <person name="Alfaro M."/>
            <person name="Sun H."/>
            <person name="Tritt A."/>
            <person name="Yoshinaga Y."/>
            <person name="Zwiers L.-H."/>
            <person name="Turgeon B."/>
            <person name="Goodwin S."/>
            <person name="Spatafora J."/>
            <person name="Crous P."/>
            <person name="Grigoriev I."/>
        </authorList>
    </citation>
    <scope>NUCLEOTIDE SEQUENCE</scope>
    <source>
        <strain evidence="4">CBS 133067</strain>
    </source>
</reference>
<gene>
    <name evidence="4" type="ORF">NA57DRAFT_69124</name>
</gene>
<dbReference type="PROSITE" id="PS50405">
    <property type="entry name" value="GST_CTER"/>
    <property type="match status" value="1"/>
</dbReference>
<comment type="similarity">
    <text evidence="1">Belongs to the GST superfamily.</text>
</comment>
<evidence type="ECO:0000259" key="2">
    <source>
        <dbReference type="PROSITE" id="PS50404"/>
    </source>
</evidence>